<dbReference type="AlphaFoldDB" id="A0A844Z2S7"/>
<evidence type="ECO:0000313" key="2">
    <source>
        <dbReference type="EMBL" id="MXO73291.1"/>
    </source>
</evidence>
<feature type="signal peptide" evidence="1">
    <location>
        <begin position="1"/>
        <end position="20"/>
    </location>
</feature>
<protein>
    <submittedName>
        <fullName evidence="2">Uncharacterized protein</fullName>
    </submittedName>
</protein>
<name>A0A844Z2S7_9SPHN</name>
<dbReference type="RefSeq" id="WP_160773214.1">
    <property type="nucleotide sequence ID" value="NZ_WTYV01000008.1"/>
</dbReference>
<evidence type="ECO:0000313" key="3">
    <source>
        <dbReference type="Proteomes" id="UP000466966"/>
    </source>
</evidence>
<keyword evidence="1" id="KW-0732">Signal</keyword>
<gene>
    <name evidence="2" type="ORF">GRI99_16815</name>
</gene>
<sequence length="211" mass="22275">MKPIRLALLAALVLAPVGLAAMPAASQWEIGPWVRGRNYSEGMPANPDPVPGGGVRFAFPQGSRGQVDAMTTAIGPLDGARSITIRYRVDAAPGTRFAAVETPEMPATVSLYFQRAGDTWTGRGRYGSYRWYAPGEAVIPLEPGERTVTVRLDAGWTNVNGKPVSDDPAGFAAARAEAATLGLAFGSLSRRSHGVHADGRASFTLLGLRVD</sequence>
<dbReference type="OrthoDB" id="7447024at2"/>
<feature type="chain" id="PRO_5032662932" evidence="1">
    <location>
        <begin position="21"/>
        <end position="211"/>
    </location>
</feature>
<evidence type="ECO:0000256" key="1">
    <source>
        <dbReference type="SAM" id="SignalP"/>
    </source>
</evidence>
<accession>A0A844Z2S7</accession>
<comment type="caution">
    <text evidence="2">The sequence shown here is derived from an EMBL/GenBank/DDBJ whole genome shotgun (WGS) entry which is preliminary data.</text>
</comment>
<dbReference type="Proteomes" id="UP000466966">
    <property type="component" value="Unassembled WGS sequence"/>
</dbReference>
<organism evidence="2 3">
    <name type="scientific">Alteraurantiacibacter buctensis</name>
    <dbReference type="NCBI Taxonomy" id="1503981"/>
    <lineage>
        <taxon>Bacteria</taxon>
        <taxon>Pseudomonadati</taxon>
        <taxon>Pseudomonadota</taxon>
        <taxon>Alphaproteobacteria</taxon>
        <taxon>Sphingomonadales</taxon>
        <taxon>Erythrobacteraceae</taxon>
        <taxon>Alteraurantiacibacter</taxon>
    </lineage>
</organism>
<proteinExistence type="predicted"/>
<dbReference type="EMBL" id="WTYV01000008">
    <property type="protein sequence ID" value="MXO73291.1"/>
    <property type="molecule type" value="Genomic_DNA"/>
</dbReference>
<reference evidence="2 3" key="1">
    <citation type="submission" date="2019-12" db="EMBL/GenBank/DDBJ databases">
        <title>Genomic-based taxomic classification of the family Erythrobacteraceae.</title>
        <authorList>
            <person name="Xu L."/>
        </authorList>
    </citation>
    <scope>NUCLEOTIDE SEQUENCE [LARGE SCALE GENOMIC DNA]</scope>
    <source>
        <strain evidence="2 3">M0322</strain>
    </source>
</reference>
<keyword evidence="3" id="KW-1185">Reference proteome</keyword>